<sequence>MSQSFTGSCLCKNITYRIDLPASEPVPEIVLCHCTNCKHYTGSGFSANIIVPQTSLNFTEGTPKLYLDRNDRGGQVRRTFCANCGSPLTSQPSGEDRMIVVKSGTLDDESRANCGKLSMEIYHQRKDRWTDALGQEGVQRINGMW</sequence>
<comment type="similarity">
    <text evidence="1">Belongs to the Gfa family.</text>
</comment>
<dbReference type="SUPFAM" id="SSF51316">
    <property type="entry name" value="Mss4-like"/>
    <property type="match status" value="1"/>
</dbReference>
<keyword evidence="4" id="KW-0456">Lyase</keyword>
<evidence type="ECO:0000313" key="7">
    <source>
        <dbReference type="Proteomes" id="UP001141434"/>
    </source>
</evidence>
<gene>
    <name evidence="6" type="ORF">NUU61_004548</name>
</gene>
<dbReference type="InterPro" id="IPR011057">
    <property type="entry name" value="Mss4-like_sf"/>
</dbReference>
<dbReference type="PANTHER" id="PTHR33337">
    <property type="entry name" value="GFA DOMAIN-CONTAINING PROTEIN"/>
    <property type="match status" value="1"/>
</dbReference>
<keyword evidence="7" id="KW-1185">Reference proteome</keyword>
<feature type="domain" description="CENP-V/GFA" evidence="5">
    <location>
        <begin position="5"/>
        <end position="123"/>
    </location>
</feature>
<dbReference type="Gene3D" id="3.90.1590.10">
    <property type="entry name" value="glutathione-dependent formaldehyde- activating enzyme (gfa)"/>
    <property type="match status" value="1"/>
</dbReference>
<keyword evidence="2" id="KW-0479">Metal-binding</keyword>
<dbReference type="GeneID" id="81394298"/>
<organism evidence="6 7">
    <name type="scientific">Penicillium alfredii</name>
    <dbReference type="NCBI Taxonomy" id="1506179"/>
    <lineage>
        <taxon>Eukaryota</taxon>
        <taxon>Fungi</taxon>
        <taxon>Dikarya</taxon>
        <taxon>Ascomycota</taxon>
        <taxon>Pezizomycotina</taxon>
        <taxon>Eurotiomycetes</taxon>
        <taxon>Eurotiomycetidae</taxon>
        <taxon>Eurotiales</taxon>
        <taxon>Aspergillaceae</taxon>
        <taxon>Penicillium</taxon>
    </lineage>
</organism>
<evidence type="ECO:0000313" key="6">
    <source>
        <dbReference type="EMBL" id="KAJ5102326.1"/>
    </source>
</evidence>
<dbReference type="GO" id="GO:0016846">
    <property type="term" value="F:carbon-sulfur lyase activity"/>
    <property type="evidence" value="ECO:0007669"/>
    <property type="project" value="InterPro"/>
</dbReference>
<evidence type="ECO:0000256" key="3">
    <source>
        <dbReference type="ARBA" id="ARBA00022833"/>
    </source>
</evidence>
<proteinExistence type="inferred from homology"/>
<evidence type="ECO:0000256" key="2">
    <source>
        <dbReference type="ARBA" id="ARBA00022723"/>
    </source>
</evidence>
<reference evidence="6" key="2">
    <citation type="journal article" date="2023" name="IMA Fungus">
        <title>Comparative genomic study of the Penicillium genus elucidates a diverse pangenome and 15 lateral gene transfer events.</title>
        <authorList>
            <person name="Petersen C."/>
            <person name="Sorensen T."/>
            <person name="Nielsen M.R."/>
            <person name="Sondergaard T.E."/>
            <person name="Sorensen J.L."/>
            <person name="Fitzpatrick D.A."/>
            <person name="Frisvad J.C."/>
            <person name="Nielsen K.L."/>
        </authorList>
    </citation>
    <scope>NUCLEOTIDE SEQUENCE</scope>
    <source>
        <strain evidence="6">IBT 34128</strain>
    </source>
</reference>
<dbReference type="EMBL" id="JAPMSZ010000005">
    <property type="protein sequence ID" value="KAJ5102326.1"/>
    <property type="molecule type" value="Genomic_DNA"/>
</dbReference>
<dbReference type="InterPro" id="IPR006913">
    <property type="entry name" value="CENP-V/GFA"/>
</dbReference>
<evidence type="ECO:0000256" key="1">
    <source>
        <dbReference type="ARBA" id="ARBA00005495"/>
    </source>
</evidence>
<dbReference type="RefSeq" id="XP_056513157.1">
    <property type="nucleotide sequence ID" value="XM_056655130.1"/>
</dbReference>
<reference evidence="6" key="1">
    <citation type="submission" date="2022-11" db="EMBL/GenBank/DDBJ databases">
        <authorList>
            <person name="Petersen C."/>
        </authorList>
    </citation>
    <scope>NUCLEOTIDE SEQUENCE</scope>
    <source>
        <strain evidence="6">IBT 34128</strain>
    </source>
</reference>
<evidence type="ECO:0000259" key="5">
    <source>
        <dbReference type="PROSITE" id="PS51891"/>
    </source>
</evidence>
<comment type="caution">
    <text evidence="6">The sequence shown here is derived from an EMBL/GenBank/DDBJ whole genome shotgun (WGS) entry which is preliminary data.</text>
</comment>
<dbReference type="Proteomes" id="UP001141434">
    <property type="component" value="Unassembled WGS sequence"/>
</dbReference>
<dbReference type="AlphaFoldDB" id="A0A9W9FLB9"/>
<protein>
    <recommendedName>
        <fullName evidence="5">CENP-V/GFA domain-containing protein</fullName>
    </recommendedName>
</protein>
<accession>A0A9W9FLB9</accession>
<dbReference type="PROSITE" id="PS51891">
    <property type="entry name" value="CENP_V_GFA"/>
    <property type="match status" value="1"/>
</dbReference>
<dbReference type="OrthoDB" id="9985472at2759"/>
<dbReference type="PANTHER" id="PTHR33337:SF36">
    <property type="entry name" value="DUF636 DOMAIN PROTEIN (AFU_ORTHOLOGUE AFUA_3G01340)"/>
    <property type="match status" value="1"/>
</dbReference>
<name>A0A9W9FLB9_9EURO</name>
<dbReference type="GO" id="GO:0046872">
    <property type="term" value="F:metal ion binding"/>
    <property type="evidence" value="ECO:0007669"/>
    <property type="project" value="UniProtKB-KW"/>
</dbReference>
<keyword evidence="3" id="KW-0862">Zinc</keyword>
<dbReference type="Pfam" id="PF04828">
    <property type="entry name" value="GFA"/>
    <property type="match status" value="1"/>
</dbReference>
<evidence type="ECO:0000256" key="4">
    <source>
        <dbReference type="ARBA" id="ARBA00023239"/>
    </source>
</evidence>